<dbReference type="Gene3D" id="1.10.260.40">
    <property type="entry name" value="lambda repressor-like DNA-binding domains"/>
    <property type="match status" value="1"/>
</dbReference>
<dbReference type="InterPro" id="IPR001387">
    <property type="entry name" value="Cro/C1-type_HTH"/>
</dbReference>
<dbReference type="SUPFAM" id="SSF47413">
    <property type="entry name" value="lambda repressor-like DNA-binding domains"/>
    <property type="match status" value="1"/>
</dbReference>
<comment type="caution">
    <text evidence="2">The sequence shown here is derived from an EMBL/GenBank/DDBJ whole genome shotgun (WGS) entry which is preliminary data.</text>
</comment>
<dbReference type="GO" id="GO:0003677">
    <property type="term" value="F:DNA binding"/>
    <property type="evidence" value="ECO:0007669"/>
    <property type="project" value="InterPro"/>
</dbReference>
<gene>
    <name evidence="2" type="ORF">D0T12_02580</name>
</gene>
<dbReference type="PROSITE" id="PS50943">
    <property type="entry name" value="HTH_CROC1"/>
    <property type="match status" value="1"/>
</dbReference>
<dbReference type="Pfam" id="PF13560">
    <property type="entry name" value="HTH_31"/>
    <property type="match status" value="1"/>
</dbReference>
<dbReference type="RefSeq" id="WP_117397603.1">
    <property type="nucleotide sequence ID" value="NZ_QVNQ01000001.1"/>
</dbReference>
<dbReference type="CDD" id="cd00093">
    <property type="entry name" value="HTH_XRE"/>
    <property type="match status" value="1"/>
</dbReference>
<dbReference type="Proteomes" id="UP000262882">
    <property type="component" value="Unassembled WGS sequence"/>
</dbReference>
<dbReference type="InterPro" id="IPR010982">
    <property type="entry name" value="Lambda_DNA-bd_dom_sf"/>
</dbReference>
<dbReference type="OrthoDB" id="5177725at2"/>
<proteinExistence type="predicted"/>
<keyword evidence="3" id="KW-1185">Reference proteome</keyword>
<evidence type="ECO:0000313" key="2">
    <source>
        <dbReference type="EMBL" id="RFS87152.1"/>
    </source>
</evidence>
<sequence>MATRRTSPTVRRRRLAAIMRQLRKDAKKTREEAATFAGISPVTISRIEAAAHNPKPGDIAMLCRFYSLSDRETDELVTLARQCRIKGWWQKYDLPEFVSAYTGLEEEASTLQDYSLDVIPGPLQTDAYVRALHAADLRAYSEEEIDRTVAVRMKRQERFVGDEPLKSWFVLNEDAIRRRVGGSAVMRDQLEHLVAISQRDSVDLQVLPFAAGAHPAIATGGFSILGFPEPVDPDVVYLELRPIGLYLEQADEIATYSAVFDQLRARALGPEESRSLIKEAARTHGEEVAK</sequence>
<protein>
    <submittedName>
        <fullName evidence="2">XRE family transcriptional regulator</fullName>
    </submittedName>
</protein>
<evidence type="ECO:0000313" key="3">
    <source>
        <dbReference type="Proteomes" id="UP000262882"/>
    </source>
</evidence>
<evidence type="ECO:0000259" key="1">
    <source>
        <dbReference type="PROSITE" id="PS50943"/>
    </source>
</evidence>
<reference evidence="2 3" key="1">
    <citation type="submission" date="2018-08" db="EMBL/GenBank/DDBJ databases">
        <title>Actinomadura spongicola sp. nov., isolated from marine sponge Leucetta chagosensis.</title>
        <authorList>
            <person name="Li L."/>
            <person name="Lin H.W."/>
        </authorList>
    </citation>
    <scope>NUCLEOTIDE SEQUENCE [LARGE SCALE GENOMIC DNA]</scope>
    <source>
        <strain evidence="2 3">LHW52907</strain>
    </source>
</reference>
<dbReference type="Pfam" id="PF19054">
    <property type="entry name" value="DUF5753"/>
    <property type="match status" value="1"/>
</dbReference>
<accession>A0A372GPS3</accession>
<dbReference type="AlphaFoldDB" id="A0A372GPS3"/>
<dbReference type="EMBL" id="QVNQ01000001">
    <property type="protein sequence ID" value="RFS87152.1"/>
    <property type="molecule type" value="Genomic_DNA"/>
</dbReference>
<dbReference type="InterPro" id="IPR043917">
    <property type="entry name" value="DUF5753"/>
</dbReference>
<dbReference type="SMART" id="SM00530">
    <property type="entry name" value="HTH_XRE"/>
    <property type="match status" value="1"/>
</dbReference>
<feature type="domain" description="HTH cro/C1-type" evidence="1">
    <location>
        <begin position="19"/>
        <end position="76"/>
    </location>
</feature>
<organism evidence="2 3">
    <name type="scientific">Actinomadura spongiicola</name>
    <dbReference type="NCBI Taxonomy" id="2303421"/>
    <lineage>
        <taxon>Bacteria</taxon>
        <taxon>Bacillati</taxon>
        <taxon>Actinomycetota</taxon>
        <taxon>Actinomycetes</taxon>
        <taxon>Streptosporangiales</taxon>
        <taxon>Thermomonosporaceae</taxon>
        <taxon>Actinomadura</taxon>
    </lineage>
</organism>
<name>A0A372GPS3_9ACTN</name>